<dbReference type="EMBL" id="JACWZY010000052">
    <property type="protein sequence ID" value="MBD2705338.1"/>
    <property type="molecule type" value="Genomic_DNA"/>
</dbReference>
<dbReference type="Gene3D" id="2.60.40.2810">
    <property type="match status" value="3"/>
</dbReference>
<proteinExistence type="predicted"/>
<dbReference type="Proteomes" id="UP000598820">
    <property type="component" value="Unassembled WGS sequence"/>
</dbReference>
<keyword evidence="1" id="KW-0732">Signal</keyword>
<feature type="chain" id="PRO_5037955864" evidence="1">
    <location>
        <begin position="23"/>
        <end position="1196"/>
    </location>
</feature>
<sequence length="1196" mass="124253">MKQLSTCLILVYFLLGGYLARAQQSPNTVDYRITYDATRGRYIAYVVPNYSTPNSNSYNTGEDELGGTAQFTIKVPASFSITAVYDLNGSWDKQPIRLGPGNPNQTYTTALDPNYNYFVIGKAPNEVNYGKFTPGALIGLFEFTGNGCFGEITPLPPGDPFILAADTDLSFNVANSFYSRSGQPSGGNQAPLEQFRAITGPAAQCAVLQANPDSYSLTAGIPASLSVLANDTQNGQPISGTVTVTVSVQPTIGTATPNANGTITYTPPAGYSGPASFTYTICAPGQTTICSSAAVSLTVNAVIVATPDQSTTNAGTSVTTTVLANDTRNGLPASTTNVTVSLGTPPAIGTAVVNGDGTITYTPAPGFSGPVSYTYTICDIAQPGQCSSAAVSLTVNTVIITNPDQVTTASGTPISVSVLANDTRNGLPASASNVTVSLANQPANGTAVVNPNGTITYTPTPAFFGVNSFSYTVCDISQPGQCSTNLVTVTVLPSRPLPQGDFNQTVRNISVTGNVLTNDRESAGLPLTVTITPTVPPANGTLILTAAGNYTYTPATSFTGNDAFTYQVCNTGAVCATALVSIKVRDNAPNGNDSPIAQNDQVTTTPNTPVIINVKANDSDPDGQSLGTPIIVTSPVNGNVTVNANGTITYSPVSSFTGVETFTYQICDNGSPVLCDQATVTVSVRSNPAVNQTYAYDDAYSTFAGTSVTGVVSSNDQDLEGNIQAVFTVPVRATTSGSLLLTSTGSFTYTPNAGFTGTDSFVYQVCDNGPGPACTVATAYITVFPANGAVDLSISFGPAPSLTATLASGLPITVSNVGTGNYAGPVSVTLTLPANVSVAPGFTTSNGFTCSVSGQLVTCVKSVSLTTLTSETLTIPVVAGLATVGQPQTFTVNTVVPAGDATPANNVATVTTAAVIRAPIVQLLPQVYLQGALFGVTSSTLMRDDLRNLGLLPTNHPYTTLNPITPVGGLTSGVTSVTGNNAIVDWVFVELRSPTSMSTIIDSRAALLQRDGDVVDVDGVSSLTFNQALTGNYYVAIRHRNHLGVMTQAALALSPTPVTIDFRNTSTPTYTNSGTTSYTQVVLDQAQVLVQQGVAMWAGNALNDNAASFPHNVVLYQGPNNDVNQTYQQVINAPDNRLGRPFYRLKGYYLGDVNMDGFVVFQGTGNDVEFIYSNVVKNHPGNSFRQSFFAIREQLP</sequence>
<gene>
    <name evidence="2" type="ORF">IC229_32280</name>
</gene>
<comment type="caution">
    <text evidence="2">The sequence shown here is derived from an EMBL/GenBank/DDBJ whole genome shotgun (WGS) entry which is preliminary data.</text>
</comment>
<evidence type="ECO:0000256" key="1">
    <source>
        <dbReference type="SAM" id="SignalP"/>
    </source>
</evidence>
<dbReference type="Gene3D" id="2.60.40.3440">
    <property type="match status" value="3"/>
</dbReference>
<dbReference type="Pfam" id="PF17963">
    <property type="entry name" value="Big_9"/>
    <property type="match status" value="6"/>
</dbReference>
<dbReference type="NCBIfam" id="NF012211">
    <property type="entry name" value="tand_rpt_95"/>
    <property type="match status" value="6"/>
</dbReference>
<organism evidence="2 3">
    <name type="scientific">Spirosoma profusum</name>
    <dbReference type="NCBI Taxonomy" id="2771354"/>
    <lineage>
        <taxon>Bacteria</taxon>
        <taxon>Pseudomonadati</taxon>
        <taxon>Bacteroidota</taxon>
        <taxon>Cytophagia</taxon>
        <taxon>Cytophagales</taxon>
        <taxon>Cytophagaceae</taxon>
        <taxon>Spirosoma</taxon>
    </lineage>
</organism>
<feature type="signal peptide" evidence="1">
    <location>
        <begin position="1"/>
        <end position="22"/>
    </location>
</feature>
<dbReference type="AlphaFoldDB" id="A0A927GAD0"/>
<reference evidence="2" key="1">
    <citation type="submission" date="2020-09" db="EMBL/GenBank/DDBJ databases">
        <authorList>
            <person name="Kim M.K."/>
        </authorList>
    </citation>
    <scope>NUCLEOTIDE SEQUENCE</scope>
    <source>
        <strain evidence="2">BT702</strain>
    </source>
</reference>
<protein>
    <submittedName>
        <fullName evidence="2">Tandem-95 repeat protein</fullName>
    </submittedName>
</protein>
<evidence type="ECO:0000313" key="3">
    <source>
        <dbReference type="Proteomes" id="UP000598820"/>
    </source>
</evidence>
<keyword evidence="3" id="KW-1185">Reference proteome</keyword>
<dbReference type="RefSeq" id="WP_190892639.1">
    <property type="nucleotide sequence ID" value="NZ_JACWZY010000052.1"/>
</dbReference>
<name>A0A927GAD0_9BACT</name>
<evidence type="ECO:0000313" key="2">
    <source>
        <dbReference type="EMBL" id="MBD2705338.1"/>
    </source>
</evidence>
<accession>A0A927GAD0</accession>